<dbReference type="GeneID" id="36397026"/>
<sequence length="100" mass="11088">MAARRATWKELPFASIRKVHKSLLLAGHPLPDLLNKIEAADVNVERLRPADHHFICHRFVAYGMMSEFSPLVKRQGAGALNAALIPLAKNFDLVASFMPA</sequence>
<organism evidence="1 2">
    <name type="scientific">Plasmopara halstedii</name>
    <name type="common">Downy mildew of sunflower</name>
    <dbReference type="NCBI Taxonomy" id="4781"/>
    <lineage>
        <taxon>Eukaryota</taxon>
        <taxon>Sar</taxon>
        <taxon>Stramenopiles</taxon>
        <taxon>Oomycota</taxon>
        <taxon>Peronosporomycetes</taxon>
        <taxon>Peronosporales</taxon>
        <taxon>Peronosporaceae</taxon>
        <taxon>Plasmopara</taxon>
    </lineage>
</organism>
<dbReference type="RefSeq" id="XP_024582059.1">
    <property type="nucleotide sequence ID" value="XM_024716463.1"/>
</dbReference>
<reference evidence="2" key="1">
    <citation type="submission" date="2014-09" db="EMBL/GenBank/DDBJ databases">
        <authorList>
            <person name="Sharma Rahul"/>
            <person name="Thines Marco"/>
        </authorList>
    </citation>
    <scope>NUCLEOTIDE SEQUENCE [LARGE SCALE GENOMIC DNA]</scope>
</reference>
<protein>
    <submittedName>
        <fullName evidence="1">Uncharacterized protein</fullName>
    </submittedName>
</protein>
<keyword evidence="2" id="KW-1185">Reference proteome</keyword>
<name>A0A0P1AU86_PLAHL</name>
<evidence type="ECO:0000313" key="1">
    <source>
        <dbReference type="EMBL" id="CEG45690.1"/>
    </source>
</evidence>
<dbReference type="EMBL" id="CCYD01001640">
    <property type="protein sequence ID" value="CEG45690.1"/>
    <property type="molecule type" value="Genomic_DNA"/>
</dbReference>
<evidence type="ECO:0000313" key="2">
    <source>
        <dbReference type="Proteomes" id="UP000054928"/>
    </source>
</evidence>
<accession>A0A0P1AU86</accession>
<dbReference type="AlphaFoldDB" id="A0A0P1AU86"/>
<proteinExistence type="predicted"/>
<dbReference type="Proteomes" id="UP000054928">
    <property type="component" value="Unassembled WGS sequence"/>
</dbReference>